<keyword evidence="2" id="KW-0732">Signal</keyword>
<dbReference type="AlphaFoldDB" id="A0A2U1LK33"/>
<keyword evidence="4" id="KW-1185">Reference proteome</keyword>
<name>A0A2U1LK33_ARTAN</name>
<reference evidence="3 4" key="1">
    <citation type="journal article" date="2018" name="Mol. Plant">
        <title>The genome of Artemisia annua provides insight into the evolution of Asteraceae family and artemisinin biosynthesis.</title>
        <authorList>
            <person name="Shen Q."/>
            <person name="Zhang L."/>
            <person name="Liao Z."/>
            <person name="Wang S."/>
            <person name="Yan T."/>
            <person name="Shi P."/>
            <person name="Liu M."/>
            <person name="Fu X."/>
            <person name="Pan Q."/>
            <person name="Wang Y."/>
            <person name="Lv Z."/>
            <person name="Lu X."/>
            <person name="Zhang F."/>
            <person name="Jiang W."/>
            <person name="Ma Y."/>
            <person name="Chen M."/>
            <person name="Hao X."/>
            <person name="Li L."/>
            <person name="Tang Y."/>
            <person name="Lv G."/>
            <person name="Zhou Y."/>
            <person name="Sun X."/>
            <person name="Brodelius P.E."/>
            <person name="Rose J.K.C."/>
            <person name="Tang K."/>
        </authorList>
    </citation>
    <scope>NUCLEOTIDE SEQUENCE [LARGE SCALE GENOMIC DNA]</scope>
    <source>
        <strain evidence="4">cv. Huhao1</strain>
        <tissue evidence="3">Leaf</tissue>
    </source>
</reference>
<feature type="region of interest" description="Disordered" evidence="1">
    <location>
        <begin position="28"/>
        <end position="118"/>
    </location>
</feature>
<sequence>MGGFKLTFAHVIAILVWASSIETCNARRGKHWRHGKTGPFNSLYKKNAKNYGHQGNVGKSKPKPKEKQPLPIPEEPQAPPQKGSKFNVLDYGAQGNGNSDDTKDPQYEKGESQHTNEV</sequence>
<accession>A0A2U1LK33</accession>
<evidence type="ECO:0000256" key="1">
    <source>
        <dbReference type="SAM" id="MobiDB-lite"/>
    </source>
</evidence>
<feature type="compositionally biased region" description="Pro residues" evidence="1">
    <location>
        <begin position="70"/>
        <end position="79"/>
    </location>
</feature>
<organism evidence="3 4">
    <name type="scientific">Artemisia annua</name>
    <name type="common">Sweet wormwood</name>
    <dbReference type="NCBI Taxonomy" id="35608"/>
    <lineage>
        <taxon>Eukaryota</taxon>
        <taxon>Viridiplantae</taxon>
        <taxon>Streptophyta</taxon>
        <taxon>Embryophyta</taxon>
        <taxon>Tracheophyta</taxon>
        <taxon>Spermatophyta</taxon>
        <taxon>Magnoliopsida</taxon>
        <taxon>eudicotyledons</taxon>
        <taxon>Gunneridae</taxon>
        <taxon>Pentapetalae</taxon>
        <taxon>asterids</taxon>
        <taxon>campanulids</taxon>
        <taxon>Asterales</taxon>
        <taxon>Asteraceae</taxon>
        <taxon>Asteroideae</taxon>
        <taxon>Anthemideae</taxon>
        <taxon>Artemisiinae</taxon>
        <taxon>Artemisia</taxon>
    </lineage>
</organism>
<feature type="chain" id="PRO_5015780226" evidence="2">
    <location>
        <begin position="27"/>
        <end position="118"/>
    </location>
</feature>
<evidence type="ECO:0000256" key="2">
    <source>
        <dbReference type="SAM" id="SignalP"/>
    </source>
</evidence>
<comment type="caution">
    <text evidence="3">The sequence shown here is derived from an EMBL/GenBank/DDBJ whole genome shotgun (WGS) entry which is preliminary data.</text>
</comment>
<dbReference type="EMBL" id="PKPP01008978">
    <property type="protein sequence ID" value="PWA49341.1"/>
    <property type="molecule type" value="Genomic_DNA"/>
</dbReference>
<gene>
    <name evidence="3" type="ORF">CTI12_AA482690</name>
</gene>
<dbReference type="STRING" id="35608.A0A2U1LK33"/>
<keyword evidence="3" id="KW-0378">Hydrolase</keyword>
<dbReference type="Proteomes" id="UP000245207">
    <property type="component" value="Unassembled WGS sequence"/>
</dbReference>
<evidence type="ECO:0000313" key="4">
    <source>
        <dbReference type="Proteomes" id="UP000245207"/>
    </source>
</evidence>
<evidence type="ECO:0000313" key="3">
    <source>
        <dbReference type="EMBL" id="PWA49341.1"/>
    </source>
</evidence>
<feature type="signal peptide" evidence="2">
    <location>
        <begin position="1"/>
        <end position="26"/>
    </location>
</feature>
<dbReference type="GO" id="GO:0016787">
    <property type="term" value="F:hydrolase activity"/>
    <property type="evidence" value="ECO:0007669"/>
    <property type="project" value="UniProtKB-KW"/>
</dbReference>
<feature type="compositionally biased region" description="Basic and acidic residues" evidence="1">
    <location>
        <begin position="100"/>
        <end position="118"/>
    </location>
</feature>
<dbReference type="OrthoDB" id="1503160at2759"/>
<protein>
    <submittedName>
        <fullName evidence="3">Glycoside hydrolase, family 28</fullName>
    </submittedName>
</protein>
<proteinExistence type="predicted"/>